<keyword evidence="2" id="KW-1185">Reference proteome</keyword>
<dbReference type="HOGENOM" id="CLU_3180162_0_0_9"/>
<dbReference type="KEGG" id="bif:N288_16280"/>
<dbReference type="Proteomes" id="UP000017805">
    <property type="component" value="Chromosome"/>
</dbReference>
<reference evidence="1 2" key="1">
    <citation type="submission" date="2013-07" db="EMBL/GenBank/DDBJ databases">
        <title>Complete genome sequence of Bacillus infantis NRRL B-14911 that has potential to induce cardiac disease by antigenic mimicry.</title>
        <authorList>
            <person name="Massilamany C."/>
            <person name="Smith T.P.L."/>
            <person name="Loy J.D."/>
            <person name="Barletta R."/>
            <person name="Reddy J."/>
        </authorList>
    </citation>
    <scope>NUCLEOTIDE SEQUENCE [LARGE SCALE GENOMIC DNA]</scope>
    <source>
        <strain evidence="1 2">NRRL B-14911</strain>
    </source>
</reference>
<gene>
    <name evidence="1" type="ORF">N288_16280</name>
</gene>
<dbReference type="PATRIC" id="fig|1367477.3.peg.3234"/>
<organism evidence="1 2">
    <name type="scientific">Bacillus infantis NRRL B-14911</name>
    <dbReference type="NCBI Taxonomy" id="1367477"/>
    <lineage>
        <taxon>Bacteria</taxon>
        <taxon>Bacillati</taxon>
        <taxon>Bacillota</taxon>
        <taxon>Bacilli</taxon>
        <taxon>Bacillales</taxon>
        <taxon>Bacillaceae</taxon>
        <taxon>Bacillus</taxon>
    </lineage>
</organism>
<evidence type="ECO:0000313" key="1">
    <source>
        <dbReference type="EMBL" id="AGX05145.1"/>
    </source>
</evidence>
<sequence>MRDDQNPCPAIIETLPAIASTVILPCSYQSLIGTKKLAEKSASFFI</sequence>
<evidence type="ECO:0000313" key="2">
    <source>
        <dbReference type="Proteomes" id="UP000017805"/>
    </source>
</evidence>
<dbReference type="AlphaFoldDB" id="U5LCG0"/>
<proteinExistence type="predicted"/>
<accession>U5LCG0</accession>
<protein>
    <submittedName>
        <fullName evidence="1">Uncharacterized protein</fullName>
    </submittedName>
</protein>
<dbReference type="EMBL" id="CP006643">
    <property type="protein sequence ID" value="AGX05145.1"/>
    <property type="molecule type" value="Genomic_DNA"/>
</dbReference>
<name>U5LCG0_9BACI</name>